<evidence type="ECO:0000313" key="5">
    <source>
        <dbReference type="Proteomes" id="UP000009022"/>
    </source>
</evidence>
<evidence type="ECO:0000259" key="3">
    <source>
        <dbReference type="PROSITE" id="PS50238"/>
    </source>
</evidence>
<feature type="coiled-coil region" evidence="1">
    <location>
        <begin position="291"/>
        <end position="318"/>
    </location>
</feature>
<dbReference type="PhylomeDB" id="B3S5I4"/>
<dbReference type="SUPFAM" id="SSF48350">
    <property type="entry name" value="GTPase activation domain, GAP"/>
    <property type="match status" value="1"/>
</dbReference>
<evidence type="ECO:0000256" key="2">
    <source>
        <dbReference type="SAM" id="MobiDB-lite"/>
    </source>
</evidence>
<evidence type="ECO:0000256" key="1">
    <source>
        <dbReference type="SAM" id="Coils"/>
    </source>
</evidence>
<dbReference type="Gene3D" id="1.20.58.90">
    <property type="match status" value="1"/>
</dbReference>
<dbReference type="Proteomes" id="UP000009022">
    <property type="component" value="Unassembled WGS sequence"/>
</dbReference>
<dbReference type="KEGG" id="tad:TRIADDRAFT_59627"/>
<dbReference type="InterPro" id="IPR039767">
    <property type="entry name" value="RALBP1"/>
</dbReference>
<dbReference type="AlphaFoldDB" id="B3S5I4"/>
<dbReference type="HOGENOM" id="CLU_542223_0_0_1"/>
<evidence type="ECO:0000313" key="4">
    <source>
        <dbReference type="EMBL" id="EDV22046.1"/>
    </source>
</evidence>
<protein>
    <recommendedName>
        <fullName evidence="3">Rho-GAP domain-containing protein</fullName>
    </recommendedName>
</protein>
<dbReference type="EMBL" id="DS985251">
    <property type="protein sequence ID" value="EDV22046.1"/>
    <property type="molecule type" value="Genomic_DNA"/>
</dbReference>
<dbReference type="GeneID" id="6756769"/>
<gene>
    <name evidence="4" type="ORF">TRIADDRAFT_59627</name>
</gene>
<feature type="domain" description="Rho-GAP" evidence="3">
    <location>
        <begin position="105"/>
        <end position="309"/>
    </location>
</feature>
<dbReference type="STRING" id="10228.B3S5I4"/>
<dbReference type="RefSeq" id="XP_002115683.1">
    <property type="nucleotide sequence ID" value="XM_002115647.1"/>
</dbReference>
<dbReference type="SMART" id="SM00324">
    <property type="entry name" value="RhoGAP"/>
    <property type="match status" value="1"/>
</dbReference>
<organism evidence="4 5">
    <name type="scientific">Trichoplax adhaerens</name>
    <name type="common">Trichoplax reptans</name>
    <dbReference type="NCBI Taxonomy" id="10228"/>
    <lineage>
        <taxon>Eukaryota</taxon>
        <taxon>Metazoa</taxon>
        <taxon>Placozoa</taxon>
        <taxon>Uniplacotomia</taxon>
        <taxon>Trichoplacea</taxon>
        <taxon>Trichoplacidae</taxon>
        <taxon>Trichoplax</taxon>
    </lineage>
</organism>
<feature type="region of interest" description="Disordered" evidence="2">
    <location>
        <begin position="1"/>
        <end position="23"/>
    </location>
</feature>
<reference evidence="4 5" key="1">
    <citation type="journal article" date="2008" name="Nature">
        <title>The Trichoplax genome and the nature of placozoans.</title>
        <authorList>
            <person name="Srivastava M."/>
            <person name="Begovic E."/>
            <person name="Chapman J."/>
            <person name="Putnam N.H."/>
            <person name="Hellsten U."/>
            <person name="Kawashima T."/>
            <person name="Kuo A."/>
            <person name="Mitros T."/>
            <person name="Salamov A."/>
            <person name="Carpenter M.L."/>
            <person name="Signorovitch A.Y."/>
            <person name="Moreno M.A."/>
            <person name="Kamm K."/>
            <person name="Grimwood J."/>
            <person name="Schmutz J."/>
            <person name="Shapiro H."/>
            <person name="Grigoriev I.V."/>
            <person name="Buss L.W."/>
            <person name="Schierwater B."/>
            <person name="Dellaporta S.L."/>
            <person name="Rokhsar D.S."/>
        </authorList>
    </citation>
    <scope>NUCLEOTIDE SEQUENCE [LARGE SCALE GENOMIC DNA]</scope>
    <source>
        <strain evidence="4 5">Grell-BS-1999</strain>
    </source>
</reference>
<dbReference type="CTD" id="6756769"/>
<dbReference type="OMA" id="VERTMIY"/>
<proteinExistence type="predicted"/>
<dbReference type="FunCoup" id="B3S5I4">
    <property type="interactions" value="1590"/>
</dbReference>
<accession>B3S5I4</accession>
<dbReference type="PROSITE" id="PS50238">
    <property type="entry name" value="RHOGAP"/>
    <property type="match status" value="1"/>
</dbReference>
<dbReference type="GO" id="GO:0007264">
    <property type="term" value="P:small GTPase-mediated signal transduction"/>
    <property type="evidence" value="ECO:0000318"/>
    <property type="project" value="GO_Central"/>
</dbReference>
<dbReference type="InterPro" id="IPR008936">
    <property type="entry name" value="Rho_GTPase_activation_prot"/>
</dbReference>
<keyword evidence="5" id="KW-1185">Reference proteome</keyword>
<name>B3S5I4_TRIAD</name>
<sequence>MAVNRKGASRLHTHAMAETETLTMDSDDEDCKLEAVKFRDDDEDDGNTITKGGKSKKKTAKVKKSSSFVKNLMRGRFKVKKPGDAGLNTTTAQAINSDAQPVFGVPLEVAIERSSNTHNICLPRVIYECIQYLERTGIHSEGIYRVSGTKSKIMAYRAQYDSVGTIDFSTADPDSVAGLLKLYLRELPCNLLTSELSDKFEEASAISLKDGSWEPIKALVQQLPLPNRTLICWIIKHVANVIKNESVNKMTLPNMVIVLGPTLHLPTPVITAFLNHADEIFSDIPFEASLQKSAEETVESLNKTIAEVESQLDSLHDSLRKLPKSGKEHKKKSELLWAAQRKLTELSRQRRLATKVAKSLDQAMPLDTDKEKLEDDLDSVPIAEDSCKLENQELLLLHDELQEMIDAEKKLIENIKEEIATLTEQLKENSDAAVENGDEMLSEAEQQELHDRLSKENQELELHLDELFTKIHEQRQACIDLKVQIKLLEKEQEGQLSVEEATF</sequence>
<dbReference type="eggNOG" id="KOG4370">
    <property type="taxonomic scope" value="Eukaryota"/>
</dbReference>
<keyword evidence="1" id="KW-0175">Coiled coil</keyword>
<dbReference type="Pfam" id="PF00620">
    <property type="entry name" value="RhoGAP"/>
    <property type="match status" value="1"/>
</dbReference>
<dbReference type="InParanoid" id="B3S5I4"/>
<dbReference type="PANTHER" id="PTHR12783">
    <property type="entry name" value="RALA BINDING PROTEIN 1 RALBP1"/>
    <property type="match status" value="1"/>
</dbReference>
<dbReference type="GO" id="GO:0005096">
    <property type="term" value="F:GTPase activator activity"/>
    <property type="evidence" value="ECO:0007669"/>
    <property type="project" value="InterPro"/>
</dbReference>
<dbReference type="GO" id="GO:0006898">
    <property type="term" value="P:receptor-mediated endocytosis"/>
    <property type="evidence" value="ECO:0000318"/>
    <property type="project" value="GO_Central"/>
</dbReference>
<dbReference type="Gene3D" id="1.10.555.10">
    <property type="entry name" value="Rho GTPase activation protein"/>
    <property type="match status" value="1"/>
</dbReference>
<feature type="coiled-coil region" evidence="1">
    <location>
        <begin position="398"/>
        <end position="491"/>
    </location>
</feature>
<dbReference type="PANTHER" id="PTHR12783:SF5">
    <property type="entry name" value="RALA-BINDING PROTEIN 1"/>
    <property type="match status" value="1"/>
</dbReference>
<dbReference type="GO" id="GO:0031267">
    <property type="term" value="F:small GTPase binding"/>
    <property type="evidence" value="ECO:0007669"/>
    <property type="project" value="InterPro"/>
</dbReference>
<dbReference type="OrthoDB" id="10033734at2759"/>
<dbReference type="InterPro" id="IPR000198">
    <property type="entry name" value="RhoGAP_dom"/>
</dbReference>